<keyword evidence="4" id="KW-0560">Oxidoreductase</keyword>
<dbReference type="InterPro" id="IPR017972">
    <property type="entry name" value="Cyt_P450_CS"/>
</dbReference>
<gene>
    <name evidence="7" type="ORF">OG563_35670</name>
</gene>
<evidence type="ECO:0000313" key="8">
    <source>
        <dbReference type="Proteomes" id="UP001432062"/>
    </source>
</evidence>
<dbReference type="PROSITE" id="PS00086">
    <property type="entry name" value="CYTOCHROME_P450"/>
    <property type="match status" value="1"/>
</dbReference>
<keyword evidence="3" id="KW-0479">Metal-binding</keyword>
<dbReference type="SUPFAM" id="SSF48264">
    <property type="entry name" value="Cytochrome P450"/>
    <property type="match status" value="1"/>
</dbReference>
<dbReference type="PANTHER" id="PTHR46696">
    <property type="entry name" value="P450, PUTATIVE (EUROFUNG)-RELATED"/>
    <property type="match status" value="1"/>
</dbReference>
<keyword evidence="8" id="KW-1185">Reference proteome</keyword>
<evidence type="ECO:0000256" key="6">
    <source>
        <dbReference type="ARBA" id="ARBA00023033"/>
    </source>
</evidence>
<organism evidence="7 8">
    <name type="scientific">Nocardia vinacea</name>
    <dbReference type="NCBI Taxonomy" id="96468"/>
    <lineage>
        <taxon>Bacteria</taxon>
        <taxon>Bacillati</taxon>
        <taxon>Actinomycetota</taxon>
        <taxon>Actinomycetes</taxon>
        <taxon>Mycobacteriales</taxon>
        <taxon>Nocardiaceae</taxon>
        <taxon>Nocardia</taxon>
    </lineage>
</organism>
<keyword evidence="2" id="KW-0349">Heme</keyword>
<dbReference type="Proteomes" id="UP001432062">
    <property type="component" value="Chromosome"/>
</dbReference>
<evidence type="ECO:0000256" key="5">
    <source>
        <dbReference type="ARBA" id="ARBA00023004"/>
    </source>
</evidence>
<dbReference type="EMBL" id="CP109441">
    <property type="protein sequence ID" value="WUV44472.1"/>
    <property type="molecule type" value="Genomic_DNA"/>
</dbReference>
<evidence type="ECO:0000256" key="4">
    <source>
        <dbReference type="ARBA" id="ARBA00023002"/>
    </source>
</evidence>
<dbReference type="RefSeq" id="WP_329407398.1">
    <property type="nucleotide sequence ID" value="NZ_CP109441.1"/>
</dbReference>
<dbReference type="Gene3D" id="1.10.630.10">
    <property type="entry name" value="Cytochrome P450"/>
    <property type="match status" value="1"/>
</dbReference>
<protein>
    <submittedName>
        <fullName evidence="7">Cytochrome P450</fullName>
    </submittedName>
</protein>
<evidence type="ECO:0000256" key="1">
    <source>
        <dbReference type="ARBA" id="ARBA00010617"/>
    </source>
</evidence>
<accession>A0ABZ1YMM4</accession>
<dbReference type="PRINTS" id="PR00359">
    <property type="entry name" value="BP450"/>
</dbReference>
<evidence type="ECO:0000256" key="3">
    <source>
        <dbReference type="ARBA" id="ARBA00022723"/>
    </source>
</evidence>
<keyword evidence="6" id="KW-0503">Monooxygenase</keyword>
<evidence type="ECO:0000313" key="7">
    <source>
        <dbReference type="EMBL" id="WUV44472.1"/>
    </source>
</evidence>
<dbReference type="InterPro" id="IPR036396">
    <property type="entry name" value="Cyt_P450_sf"/>
</dbReference>
<reference evidence="7" key="1">
    <citation type="submission" date="2022-10" db="EMBL/GenBank/DDBJ databases">
        <title>The complete genomes of actinobacterial strains from the NBC collection.</title>
        <authorList>
            <person name="Joergensen T.S."/>
            <person name="Alvarez Arevalo M."/>
            <person name="Sterndorff E.B."/>
            <person name="Faurdal D."/>
            <person name="Vuksanovic O."/>
            <person name="Mourched A.-S."/>
            <person name="Charusanti P."/>
            <person name="Shaw S."/>
            <person name="Blin K."/>
            <person name="Weber T."/>
        </authorList>
    </citation>
    <scope>NUCLEOTIDE SEQUENCE</scope>
    <source>
        <strain evidence="7">NBC_01482</strain>
    </source>
</reference>
<sequence>MTLGSCPFTASTHEVDALHERLRTCAPGVHRAELPDGSPVWVVTGYEAVTRLLTDPGISAAKADSTTGFRGNNLPPALDANLLNLDGQDHRRLRTLAAEAFGSRHHRFQEKIVLDTVTELVAALPADGRIDLMNGLCEPLPVRVTGTLLGLPGAQLRAFREASAPLLRSDDSHEHNALRTSMTTLWGLISDAITDKRRRPGRDLLSTWIAARDGEDRLTEDELVSLAFLTIIGGFENTISSTAFVLDELVRHHQAPAREILDRPTEFATLIRQLIRAAAPMNYAVRRFPLTDIEINGVVIPRGHTVLASLRSAHLDPAGHRRPDLVFGRGRHYCLGATLAEMQANHTARAVLRKYPHLQVTGPRQAYRLRHSWMTYALAELTMTTSHT</sequence>
<name>A0ABZ1YMM4_9NOCA</name>
<comment type="similarity">
    <text evidence="1">Belongs to the cytochrome P450 family.</text>
</comment>
<dbReference type="InterPro" id="IPR002397">
    <property type="entry name" value="Cyt_P450_B"/>
</dbReference>
<proteinExistence type="inferred from homology"/>
<keyword evidence="5" id="KW-0408">Iron</keyword>
<dbReference type="PANTHER" id="PTHR46696:SF1">
    <property type="entry name" value="CYTOCHROME P450 YJIB-RELATED"/>
    <property type="match status" value="1"/>
</dbReference>
<evidence type="ECO:0000256" key="2">
    <source>
        <dbReference type="ARBA" id="ARBA00022617"/>
    </source>
</evidence>